<dbReference type="SUPFAM" id="SSF101898">
    <property type="entry name" value="NHL repeat"/>
    <property type="match status" value="1"/>
</dbReference>
<evidence type="ECO:0000313" key="2">
    <source>
        <dbReference type="EMBL" id="UOQ71413.1"/>
    </source>
</evidence>
<name>A0A8T9Q8U5_9BACT</name>
<dbReference type="PANTHER" id="PTHR35580">
    <property type="entry name" value="CELL SURFACE GLYCOPROTEIN (S-LAYER PROTEIN)-LIKE PROTEIN"/>
    <property type="match status" value="1"/>
</dbReference>
<dbReference type="InterPro" id="IPR052918">
    <property type="entry name" value="Motility_Chemotaxis_Reg"/>
</dbReference>
<dbReference type="KEGG" id="hcu:MUN79_22750"/>
<accession>A0A8T9Q8U5</accession>
<dbReference type="RefSeq" id="WP_244674820.1">
    <property type="nucleotide sequence ID" value="NZ_CP095046.1"/>
</dbReference>
<dbReference type="PANTHER" id="PTHR35580:SF1">
    <property type="entry name" value="PHYTASE-LIKE DOMAIN-CONTAINING PROTEIN"/>
    <property type="match status" value="1"/>
</dbReference>
<dbReference type="Gene3D" id="2.80.10.50">
    <property type="match status" value="1"/>
</dbReference>
<proteinExistence type="predicted"/>
<feature type="signal peptide" evidence="1">
    <location>
        <begin position="1"/>
        <end position="27"/>
    </location>
</feature>
<dbReference type="AlphaFoldDB" id="A0A8T9Q8U5"/>
<dbReference type="EMBL" id="CP095046">
    <property type="protein sequence ID" value="UOQ71413.1"/>
    <property type="molecule type" value="Genomic_DNA"/>
</dbReference>
<keyword evidence="3" id="KW-1185">Reference proteome</keyword>
<evidence type="ECO:0000313" key="3">
    <source>
        <dbReference type="Proteomes" id="UP000831796"/>
    </source>
</evidence>
<reference evidence="2" key="1">
    <citation type="submission" date="2022-04" db="EMBL/GenBank/DDBJ databases">
        <title>Hymenobacter sp. isolated from the air.</title>
        <authorList>
            <person name="Won M."/>
            <person name="Lee C.-M."/>
            <person name="Woen H.-Y."/>
            <person name="Kwon S.-W."/>
        </authorList>
    </citation>
    <scope>NUCLEOTIDE SEQUENCE</scope>
    <source>
        <strain evidence="2">5116S-3</strain>
    </source>
</reference>
<sequence length="249" mass="25482">MSFTAFLPGRRAATVLACAGLALGAQAQTAPAWTSAHEVGNFTNDNRGFAVDASGNTYEVSNFMDAAVVGGTTLTSAGFIDAYLAKYTPSGTLAWVRHLGSPGLDQVMDVAVDAAGDVYISGTFDGPITLSSTITLQGSTGPTQNQKGFIVRYSSAGVPLWAQQSSPSSSPQVTASGLDLDAAGNLYATGFFAGSVTYGANTITTPGSVSGYGTYLARFSAATGAVQSLVPGFYYPTTGSINYSNPAWK</sequence>
<dbReference type="Proteomes" id="UP000831796">
    <property type="component" value="Chromosome"/>
</dbReference>
<organism evidence="2 3">
    <name type="scientific">Hymenobacter cellulosilyticus</name>
    <dbReference type="NCBI Taxonomy" id="2932248"/>
    <lineage>
        <taxon>Bacteria</taxon>
        <taxon>Pseudomonadati</taxon>
        <taxon>Bacteroidota</taxon>
        <taxon>Cytophagia</taxon>
        <taxon>Cytophagales</taxon>
        <taxon>Hymenobacteraceae</taxon>
        <taxon>Hymenobacter</taxon>
    </lineage>
</organism>
<protein>
    <recommendedName>
        <fullName evidence="4">Beta-propeller repeat-containing protein</fullName>
    </recommendedName>
</protein>
<evidence type="ECO:0000256" key="1">
    <source>
        <dbReference type="SAM" id="SignalP"/>
    </source>
</evidence>
<keyword evidence="1" id="KW-0732">Signal</keyword>
<gene>
    <name evidence="2" type="ORF">MUN79_22750</name>
</gene>
<feature type="chain" id="PRO_5035849029" description="Beta-propeller repeat-containing protein" evidence="1">
    <location>
        <begin position="28"/>
        <end position="249"/>
    </location>
</feature>
<evidence type="ECO:0008006" key="4">
    <source>
        <dbReference type="Google" id="ProtNLM"/>
    </source>
</evidence>